<keyword evidence="1" id="KW-1133">Transmembrane helix</keyword>
<dbReference type="Proteomes" id="UP000046393">
    <property type="component" value="Unplaced"/>
</dbReference>
<sequence>MVGVCLLFIGVDRVLVVLFPIKYFRNQRFSVVTQAVAAHIFIIALFGVTVFFSGMRNVGHVSLRCRLVS</sequence>
<keyword evidence="1" id="KW-0812">Transmembrane</keyword>
<proteinExistence type="predicted"/>
<evidence type="ECO:0000313" key="2">
    <source>
        <dbReference type="Proteomes" id="UP000046393"/>
    </source>
</evidence>
<dbReference type="WBParaSite" id="SMUV_0000430101-mRNA-1">
    <property type="protein sequence ID" value="SMUV_0000430101-mRNA-1"/>
    <property type="gene ID" value="SMUV_0000430101"/>
</dbReference>
<organism evidence="2 3">
    <name type="scientific">Syphacia muris</name>
    <dbReference type="NCBI Taxonomy" id="451379"/>
    <lineage>
        <taxon>Eukaryota</taxon>
        <taxon>Metazoa</taxon>
        <taxon>Ecdysozoa</taxon>
        <taxon>Nematoda</taxon>
        <taxon>Chromadorea</taxon>
        <taxon>Rhabditida</taxon>
        <taxon>Spirurina</taxon>
        <taxon>Oxyuridomorpha</taxon>
        <taxon>Oxyuroidea</taxon>
        <taxon>Oxyuridae</taxon>
        <taxon>Syphacia</taxon>
    </lineage>
</organism>
<feature type="transmembrane region" description="Helical" evidence="1">
    <location>
        <begin position="6"/>
        <end position="24"/>
    </location>
</feature>
<keyword evidence="2" id="KW-1185">Reference proteome</keyword>
<dbReference type="InterPro" id="IPR019420">
    <property type="entry name" value="7TM_GPCR_serpentine_rcpt_Srbc"/>
</dbReference>
<name>A0A0N5AIP8_9BILA</name>
<evidence type="ECO:0000313" key="3">
    <source>
        <dbReference type="WBParaSite" id="SMUV_0000430101-mRNA-1"/>
    </source>
</evidence>
<protein>
    <submittedName>
        <fullName evidence="3">G_PROTEIN_RECEP_F1_2 domain-containing protein</fullName>
    </submittedName>
</protein>
<dbReference type="Pfam" id="PF10316">
    <property type="entry name" value="7TM_GPCR_Srbc"/>
    <property type="match status" value="1"/>
</dbReference>
<reference evidence="3" key="1">
    <citation type="submission" date="2017-02" db="UniProtKB">
        <authorList>
            <consortium name="WormBaseParasite"/>
        </authorList>
    </citation>
    <scope>IDENTIFICATION</scope>
</reference>
<keyword evidence="1" id="KW-0472">Membrane</keyword>
<dbReference type="AlphaFoldDB" id="A0A0N5AIP8"/>
<evidence type="ECO:0000256" key="1">
    <source>
        <dbReference type="SAM" id="Phobius"/>
    </source>
</evidence>
<feature type="transmembrane region" description="Helical" evidence="1">
    <location>
        <begin position="36"/>
        <end position="54"/>
    </location>
</feature>
<accession>A0A0N5AIP8</accession>